<dbReference type="Proteomes" id="UP000032250">
    <property type="component" value="Unassembled WGS sequence"/>
</dbReference>
<name>A0A0D0ZVI0_CLOBO</name>
<evidence type="ECO:0000313" key="1">
    <source>
        <dbReference type="EMBL" id="KIS22658.1"/>
    </source>
</evidence>
<dbReference type="AlphaFoldDB" id="A0A0D0ZVI0"/>
<dbReference type="HOGENOM" id="CLU_1218073_0_0_9"/>
<protein>
    <submittedName>
        <fullName evidence="1">Uncharacterized protein</fullName>
    </submittedName>
</protein>
<dbReference type="PROSITE" id="PS51257">
    <property type="entry name" value="PROKAR_LIPOPROTEIN"/>
    <property type="match status" value="1"/>
</dbReference>
<organism evidence="1 2">
    <name type="scientific">Clostridium botulinum B2 450</name>
    <dbReference type="NCBI Taxonomy" id="1379739"/>
    <lineage>
        <taxon>Bacteria</taxon>
        <taxon>Bacillati</taxon>
        <taxon>Bacillota</taxon>
        <taxon>Clostridia</taxon>
        <taxon>Eubacteriales</taxon>
        <taxon>Clostridiaceae</taxon>
        <taxon>Clostridium</taxon>
    </lineage>
</organism>
<dbReference type="RefSeq" id="WP_043031442.1">
    <property type="nucleotide sequence ID" value="NZ_JXSU01000007.1"/>
</dbReference>
<gene>
    <name evidence="1" type="ORF">N495_03340</name>
</gene>
<comment type="caution">
    <text evidence="1">The sequence shown here is derived from an EMBL/GenBank/DDBJ whole genome shotgun (WGS) entry which is preliminary data.</text>
</comment>
<reference evidence="1 2" key="1">
    <citation type="submission" date="2014-06" db="EMBL/GenBank/DDBJ databases">
        <title>Genome characterization of distinct group I Clostridium botulinum lineages.</title>
        <authorList>
            <person name="Giordani F."/>
            <person name="Anselmo A."/>
            <person name="Fillo S."/>
            <person name="Palozzi A.M."/>
            <person name="Fortunato A."/>
            <person name="Gentile B."/>
            <person name="Ciammaruconi A."/>
            <person name="Anniballi F."/>
            <person name="De Medici D."/>
            <person name="Lista F."/>
        </authorList>
    </citation>
    <scope>NUCLEOTIDE SEQUENCE [LARGE SCALE GENOMIC DNA]</scope>
    <source>
        <strain evidence="1 2">B2 450</strain>
    </source>
</reference>
<dbReference type="EMBL" id="JXSU01000007">
    <property type="protein sequence ID" value="KIS22658.1"/>
    <property type="molecule type" value="Genomic_DNA"/>
</dbReference>
<sequence>MKKFLILVFAILLAVPTLTGCSIRINNYENKLYSEKDINKNIKVGSIQDNILTREKAMAKALDIFDKGFNIKLNRENLNESVRIIRKPEKDILYWNITWTSINTKKMYNCVIDTSNGKIESISLYNPNEENKGEKVEYILKEKDILSVVNPLFKALKINPNNYHINDGGIAYGYMVQNQVFNFKNKRDDKEDITIIVNCNDKAITSFFINTYEN</sequence>
<accession>A0A0D0ZVI0</accession>
<evidence type="ECO:0000313" key="2">
    <source>
        <dbReference type="Proteomes" id="UP000032250"/>
    </source>
</evidence>
<dbReference type="PATRIC" id="fig|1379739.3.peg.980"/>
<proteinExistence type="predicted"/>
<dbReference type="OrthoDB" id="1924871at2"/>